<evidence type="ECO:0000313" key="20">
    <source>
        <dbReference type="Proteomes" id="UP001634007"/>
    </source>
</evidence>
<dbReference type="EMBL" id="JBJKBG010000011">
    <property type="protein sequence ID" value="KAL3717308.1"/>
    <property type="molecule type" value="Genomic_DNA"/>
</dbReference>
<evidence type="ECO:0000256" key="3">
    <source>
        <dbReference type="ARBA" id="ARBA00022741"/>
    </source>
</evidence>
<dbReference type="GO" id="GO:0005634">
    <property type="term" value="C:nucleus"/>
    <property type="evidence" value="ECO:0007669"/>
    <property type="project" value="UniProtKB-SubCell"/>
</dbReference>
<feature type="compositionally biased region" description="Basic residues" evidence="16">
    <location>
        <begin position="320"/>
        <end position="334"/>
    </location>
</feature>
<keyword evidence="15" id="KW-0175">Coiled coil</keyword>
<dbReference type="InterPro" id="IPR014001">
    <property type="entry name" value="Helicase_ATP-bd"/>
</dbReference>
<feature type="domain" description="Helicase ATP-binding" evidence="17">
    <location>
        <begin position="406"/>
        <end position="604"/>
    </location>
</feature>
<evidence type="ECO:0000256" key="11">
    <source>
        <dbReference type="ARBA" id="ARBA00023204"/>
    </source>
</evidence>
<dbReference type="GO" id="GO:0004386">
    <property type="term" value="F:helicase activity"/>
    <property type="evidence" value="ECO:0007669"/>
    <property type="project" value="UniProtKB-KW"/>
</dbReference>
<comment type="subcellular location">
    <subcellularLocation>
        <location evidence="1">Nucleus</location>
    </subcellularLocation>
</comment>
<evidence type="ECO:0000256" key="4">
    <source>
        <dbReference type="ARBA" id="ARBA00022763"/>
    </source>
</evidence>
<dbReference type="CDD" id="cd22254">
    <property type="entry name" value="CSB_WHD"/>
    <property type="match status" value="1"/>
</dbReference>
<evidence type="ECO:0000256" key="7">
    <source>
        <dbReference type="ARBA" id="ARBA00022840"/>
    </source>
</evidence>
<dbReference type="Pfam" id="PF00271">
    <property type="entry name" value="Helicase_C"/>
    <property type="match status" value="1"/>
</dbReference>
<evidence type="ECO:0000256" key="8">
    <source>
        <dbReference type="ARBA" id="ARBA00023015"/>
    </source>
</evidence>
<feature type="region of interest" description="Disordered" evidence="16">
    <location>
        <begin position="1119"/>
        <end position="1151"/>
    </location>
</feature>
<accession>A0ABD3IUB9</accession>
<evidence type="ECO:0000259" key="18">
    <source>
        <dbReference type="PROSITE" id="PS51194"/>
    </source>
</evidence>
<dbReference type="InterPro" id="IPR027417">
    <property type="entry name" value="P-loop_NTPase"/>
</dbReference>
<dbReference type="Proteomes" id="UP001634007">
    <property type="component" value="Unassembled WGS sequence"/>
</dbReference>
<dbReference type="Pfam" id="PF00176">
    <property type="entry name" value="SNF2-rel_dom"/>
    <property type="match status" value="1"/>
</dbReference>
<evidence type="ECO:0000256" key="14">
    <source>
        <dbReference type="ARBA" id="ARBA00062988"/>
    </source>
</evidence>
<feature type="region of interest" description="Disordered" evidence="16">
    <location>
        <begin position="1026"/>
        <end position="1092"/>
    </location>
</feature>
<dbReference type="InterPro" id="IPR050496">
    <property type="entry name" value="SNF2_RAD54_helicase_repair"/>
</dbReference>
<feature type="region of interest" description="Disordered" evidence="16">
    <location>
        <begin position="950"/>
        <end position="976"/>
    </location>
</feature>
<dbReference type="SUPFAM" id="SSF52540">
    <property type="entry name" value="P-loop containing nucleoside triphosphate hydrolases"/>
    <property type="match status" value="2"/>
</dbReference>
<feature type="compositionally biased region" description="Low complexity" evidence="16">
    <location>
        <begin position="1069"/>
        <end position="1092"/>
    </location>
</feature>
<evidence type="ECO:0000259" key="17">
    <source>
        <dbReference type="PROSITE" id="PS51192"/>
    </source>
</evidence>
<evidence type="ECO:0000256" key="9">
    <source>
        <dbReference type="ARBA" id="ARBA00023125"/>
    </source>
</evidence>
<keyword evidence="10" id="KW-0804">Transcription</keyword>
<evidence type="ECO:0000256" key="1">
    <source>
        <dbReference type="ARBA" id="ARBA00004123"/>
    </source>
</evidence>
<dbReference type="GO" id="GO:0016787">
    <property type="term" value="F:hydrolase activity"/>
    <property type="evidence" value="ECO:0007669"/>
    <property type="project" value="UniProtKB-KW"/>
</dbReference>
<keyword evidence="3" id="KW-0547">Nucleotide-binding</keyword>
<sequence>MEDQDGILLSSLGVVSANPEDIERDVLAQAFEAKGNARDGKDPEGEVPENPEPCSSAQEKLYNKLKAIQFEIDAVASTVEQVKDVKSVEGGAHEGSHGGNDADEDPRNVFQASFGNSSLHHALASDRLRSLRETQAQLEKELVELREGNLNKSNDNYRLLRNLVKEKPRLKRKSKAVLQPSKNLEKRQKIVSFRDDDDFDAVLDGASNGFIETERDALVRKGVLTPFHKLKGYERGIQDPEPSKRFSLSEQEASGNDLVTASVDRAVKSMLELAQARPTTKLVDSQALPKLEGPTMPFQRLKKPPKALSSHESEGEKSRASGKKKRPLPSKKWRNIVSREERQSTDDDDASDNLVTSTYEGDVQEEGEEVDKSLSPCVVLKDGLKIPESIFTSLFDYQKVGVQWLWELHCQKAGGIIGDEMGLGKTIQVLSFLGALHVSGMYKPSIVVCPVTLLRQWKREAKKWYPKFHVEILHDSSQDSYSKKSKNSYESDDESEGSLNRDYEETSQSKNAKKWDPLIKRVLRSESGLLITTYEHLRLLGDKLLHIVWGYAVLDEGHRIRNPNAEITLVCKQLQTVHRIIMTGAPIQNRLTELWSLFDFVFPGKLGVLPVFEAEFAVPITVGGYANASPLQVTTAYRCAVVLRDLVMPYLLRRMKADVNAHLPKKTEHVLFCSLNAEQRSVYRAFLASSEVEQILGGSKNSLYGIDVMRKICNHPDLLEREHAHHNPDYGNPERSGKMKVVAEVLKVWKEEGHRVLLFAQTQQMLDILESFLVSGEYKYRRMDGLTPVKQRMALIDEFNNSDEVFIFILTTKVGGLGTNLTGANRVIIFDPDWNPSTDMQARERAWRIGQTRDVTVYRLITRGTIEEKVYHRQIYKHFLTNKILKNPQQRRIFRARDMKDLFTLNDDGESGTTETSNIFSQLSEDVIVIAQQNVRQDKGKVLNVAASKDGDCASGSKSYTGSSRKKGKERVNDDTEEVDREADILRGLLEANGIHSAVNHDIIMNAHDEEKIRLEEQASRIAKRAAEALRQSRMMRSHDSVSVPTWTGKSGMAGAPSSAKKKFGATVSSKLSNNSSKRSSDESSSNGTSNGIVAGVQAGKALSSAELLAKIRGTQQRALSSAEHGSVSGSGDLRRPDVGSSTSSHSSSHVQPEILIRQICTFLQQRGGITDSATIVQHFQDRIPDDDSSLFRSLLNAIATLEKDPNGSVWILKPEYQ</sequence>
<comment type="function">
    <text evidence="13">Essential factor involved in transcription-coupled nucleotide excision repair (TCR) which allows RNA polymerase II-blocking lesions to be rapidly removed from the transcribed strand of active genes. Upon DNA-binding, it locally modifies DNA conformation by wrapping the DNA around itself, thereby modifying the interface between stalled RNA polymerase II and DNA. It is required for transcription-coupled repair complex formation.</text>
</comment>
<evidence type="ECO:0000256" key="13">
    <source>
        <dbReference type="ARBA" id="ARBA00058253"/>
    </source>
</evidence>
<keyword evidence="11" id="KW-0234">DNA repair</keyword>
<dbReference type="PROSITE" id="PS51194">
    <property type="entry name" value="HELICASE_CTER"/>
    <property type="match status" value="1"/>
</dbReference>
<dbReference type="Gene3D" id="3.40.50.300">
    <property type="entry name" value="P-loop containing nucleotide triphosphate hydrolases"/>
    <property type="match status" value="1"/>
</dbReference>
<keyword evidence="7" id="KW-0067">ATP-binding</keyword>
<dbReference type="FunFam" id="3.40.50.10810:FF:000034">
    <property type="entry name" value="Protein CHROMATIN REMODELING 8"/>
    <property type="match status" value="1"/>
</dbReference>
<feature type="coiled-coil region" evidence="15">
    <location>
        <begin position="121"/>
        <end position="148"/>
    </location>
</feature>
<evidence type="ECO:0000256" key="16">
    <source>
        <dbReference type="SAM" id="MobiDB-lite"/>
    </source>
</evidence>
<keyword evidence="12" id="KW-0539">Nucleus</keyword>
<dbReference type="Gene3D" id="3.40.50.10810">
    <property type="entry name" value="Tandem AAA-ATPase domain"/>
    <property type="match status" value="1"/>
</dbReference>
<feature type="compositionally biased region" description="Basic and acidic residues" evidence="16">
    <location>
        <begin position="35"/>
        <end position="44"/>
    </location>
</feature>
<dbReference type="PANTHER" id="PTHR45629:SF7">
    <property type="entry name" value="DNA EXCISION REPAIR PROTEIN ERCC-6-RELATED"/>
    <property type="match status" value="1"/>
</dbReference>
<evidence type="ECO:0008006" key="21">
    <source>
        <dbReference type="Google" id="ProtNLM"/>
    </source>
</evidence>
<keyword evidence="4" id="KW-0227">DNA damage</keyword>
<dbReference type="GO" id="GO:0006281">
    <property type="term" value="P:DNA repair"/>
    <property type="evidence" value="ECO:0007669"/>
    <property type="project" value="UniProtKB-KW"/>
</dbReference>
<comment type="caution">
    <text evidence="19">The sequence shown here is derived from an EMBL/GenBank/DDBJ whole genome shotgun (WGS) entry which is preliminary data.</text>
</comment>
<dbReference type="InterPro" id="IPR058951">
    <property type="entry name" value="WHD_Rad26_CSB-like"/>
</dbReference>
<dbReference type="InterPro" id="IPR049730">
    <property type="entry name" value="SNF2/RAD54-like_C"/>
</dbReference>
<feature type="region of interest" description="Disordered" evidence="16">
    <location>
        <begin position="234"/>
        <end position="255"/>
    </location>
</feature>
<comment type="similarity">
    <text evidence="2">Belongs to the SNF2/RAD54 helicase family.</text>
</comment>
<dbReference type="InterPro" id="IPR000330">
    <property type="entry name" value="SNF2_N"/>
</dbReference>
<feature type="region of interest" description="Disordered" evidence="16">
    <location>
        <begin position="31"/>
        <end position="55"/>
    </location>
</feature>
<dbReference type="SMART" id="SM00487">
    <property type="entry name" value="DEXDc"/>
    <property type="match status" value="1"/>
</dbReference>
<reference evidence="19 20" key="1">
    <citation type="submission" date="2024-11" db="EMBL/GenBank/DDBJ databases">
        <title>Chromosome-level genome assembly of Eucalyptus globulus Labill. provides insights into its genome evolution.</title>
        <authorList>
            <person name="Li X."/>
        </authorList>
    </citation>
    <scope>NUCLEOTIDE SEQUENCE [LARGE SCALE GENOMIC DNA]</scope>
    <source>
        <strain evidence="19">CL2024</strain>
        <tissue evidence="19">Fresh tender leaves</tissue>
    </source>
</reference>
<dbReference type="GO" id="GO:0003677">
    <property type="term" value="F:DNA binding"/>
    <property type="evidence" value="ECO:0007669"/>
    <property type="project" value="UniProtKB-KW"/>
</dbReference>
<feature type="compositionally biased region" description="Low complexity" evidence="16">
    <location>
        <begin position="1141"/>
        <end position="1150"/>
    </location>
</feature>
<evidence type="ECO:0000256" key="15">
    <source>
        <dbReference type="SAM" id="Coils"/>
    </source>
</evidence>
<dbReference type="CDD" id="cd18793">
    <property type="entry name" value="SF2_C_SNF"/>
    <property type="match status" value="1"/>
</dbReference>
<keyword evidence="8" id="KW-0805">Transcription regulation</keyword>
<feature type="compositionally biased region" description="Basic and acidic residues" evidence="16">
    <location>
        <begin position="234"/>
        <end position="244"/>
    </location>
</feature>
<dbReference type="InterPro" id="IPR038718">
    <property type="entry name" value="SNF2-like_sf"/>
</dbReference>
<dbReference type="SMART" id="SM00490">
    <property type="entry name" value="HELICc"/>
    <property type="match status" value="1"/>
</dbReference>
<feature type="compositionally biased region" description="Basic and acidic residues" evidence="16">
    <location>
        <begin position="309"/>
        <end position="319"/>
    </location>
</feature>
<dbReference type="FunFam" id="3.40.50.300:FF:000863">
    <property type="entry name" value="DNA excision repair protein ERCC-6"/>
    <property type="match status" value="1"/>
</dbReference>
<keyword evidence="5" id="KW-0378">Hydrolase</keyword>
<keyword evidence="20" id="KW-1185">Reference proteome</keyword>
<feature type="region of interest" description="Disordered" evidence="16">
    <location>
        <begin position="89"/>
        <end position="111"/>
    </location>
</feature>
<gene>
    <name evidence="19" type="ORF">ACJRO7_008824</name>
</gene>
<keyword evidence="9" id="KW-0238">DNA-binding</keyword>
<keyword evidence="6" id="KW-0347">Helicase</keyword>
<protein>
    <recommendedName>
        <fullName evidence="21">Protein CHROMATIN REMODELING 8</fullName>
    </recommendedName>
</protein>
<feature type="domain" description="Helicase C-terminal" evidence="18">
    <location>
        <begin position="740"/>
        <end position="900"/>
    </location>
</feature>
<dbReference type="GO" id="GO:0005524">
    <property type="term" value="F:ATP binding"/>
    <property type="evidence" value="ECO:0007669"/>
    <property type="project" value="UniProtKB-KW"/>
</dbReference>
<feature type="region of interest" description="Disordered" evidence="16">
    <location>
        <begin position="479"/>
        <end position="508"/>
    </location>
</feature>
<feature type="compositionally biased region" description="Polar residues" evidence="16">
    <location>
        <begin position="246"/>
        <end position="255"/>
    </location>
</feature>
<organism evidence="19 20">
    <name type="scientific">Eucalyptus globulus</name>
    <name type="common">Tasmanian blue gum</name>
    <dbReference type="NCBI Taxonomy" id="34317"/>
    <lineage>
        <taxon>Eukaryota</taxon>
        <taxon>Viridiplantae</taxon>
        <taxon>Streptophyta</taxon>
        <taxon>Embryophyta</taxon>
        <taxon>Tracheophyta</taxon>
        <taxon>Spermatophyta</taxon>
        <taxon>Magnoliopsida</taxon>
        <taxon>eudicotyledons</taxon>
        <taxon>Gunneridae</taxon>
        <taxon>Pentapetalae</taxon>
        <taxon>rosids</taxon>
        <taxon>malvids</taxon>
        <taxon>Myrtales</taxon>
        <taxon>Myrtaceae</taxon>
        <taxon>Myrtoideae</taxon>
        <taxon>Eucalypteae</taxon>
        <taxon>Eucalyptus</taxon>
    </lineage>
</organism>
<comment type="subunit">
    <text evidence="14">Homodimer. Binds DNA.</text>
</comment>
<dbReference type="CDD" id="cd18000">
    <property type="entry name" value="DEXHc_ERCC6"/>
    <property type="match status" value="1"/>
</dbReference>
<dbReference type="PANTHER" id="PTHR45629">
    <property type="entry name" value="SNF2/RAD54 FAMILY MEMBER"/>
    <property type="match status" value="1"/>
</dbReference>
<proteinExistence type="inferred from homology"/>
<dbReference type="PROSITE" id="PS51192">
    <property type="entry name" value="HELICASE_ATP_BIND_1"/>
    <property type="match status" value="1"/>
</dbReference>
<evidence type="ECO:0000256" key="6">
    <source>
        <dbReference type="ARBA" id="ARBA00022806"/>
    </source>
</evidence>
<evidence type="ECO:0000256" key="2">
    <source>
        <dbReference type="ARBA" id="ARBA00007025"/>
    </source>
</evidence>
<evidence type="ECO:0000256" key="10">
    <source>
        <dbReference type="ARBA" id="ARBA00023163"/>
    </source>
</evidence>
<dbReference type="AlphaFoldDB" id="A0ABD3IUB9"/>
<evidence type="ECO:0000313" key="19">
    <source>
        <dbReference type="EMBL" id="KAL3717308.1"/>
    </source>
</evidence>
<evidence type="ECO:0000256" key="5">
    <source>
        <dbReference type="ARBA" id="ARBA00022801"/>
    </source>
</evidence>
<dbReference type="InterPro" id="IPR001650">
    <property type="entry name" value="Helicase_C-like"/>
</dbReference>
<evidence type="ECO:0000256" key="12">
    <source>
        <dbReference type="ARBA" id="ARBA00023242"/>
    </source>
</evidence>
<dbReference type="Pfam" id="PF25875">
    <property type="entry name" value="WHD_Rad26_CSB"/>
    <property type="match status" value="1"/>
</dbReference>
<name>A0ABD3IUB9_EUCGL</name>
<feature type="region of interest" description="Disordered" evidence="16">
    <location>
        <begin position="284"/>
        <end position="354"/>
    </location>
</feature>